<sequence length="315" mass="35210">MTDQPIDNQENNDEPNDESNAKRRRTTDVFDTLGSSIQGMQSSFSSITSLFTNSISNTLAINQAMNEMYEQMFMSNIKIGSKLKPFEDKNGSGIQLTITITNYNRYPISGLSAHLTFEPFHKADTAATVAWTSESASETTVGSRNKKDVERILGSNQGQDKDQNQDQNQNQNSIPSTTIYTEILQIQPSEPCQYNSKLSVSVSSPGTGKPIEKEHKFGLYLIDQLIKTVHESGSSSEETKGSEKEYSTVFFREIMGLRPVVGIRPGMEIRLKAKQKEVMCKVVESSENLETVKAIFYGDHQLLDILLQELDILDI</sequence>
<dbReference type="Proteomes" id="UP001448207">
    <property type="component" value="Unassembled WGS sequence"/>
</dbReference>
<feature type="region of interest" description="Disordered" evidence="1">
    <location>
        <begin position="1"/>
        <end position="25"/>
    </location>
</feature>
<protein>
    <submittedName>
        <fullName evidence="2">Uncharacterized protein</fullName>
    </submittedName>
</protein>
<gene>
    <name evidence="2" type="ORF">J3Q64DRAFT_1739541</name>
</gene>
<dbReference type="EMBL" id="JBCLYO010000008">
    <property type="protein sequence ID" value="KAL0086345.1"/>
    <property type="molecule type" value="Genomic_DNA"/>
</dbReference>
<proteinExistence type="predicted"/>
<evidence type="ECO:0000256" key="1">
    <source>
        <dbReference type="SAM" id="MobiDB-lite"/>
    </source>
</evidence>
<organism evidence="2 3">
    <name type="scientific">Phycomyces blakesleeanus</name>
    <dbReference type="NCBI Taxonomy" id="4837"/>
    <lineage>
        <taxon>Eukaryota</taxon>
        <taxon>Fungi</taxon>
        <taxon>Fungi incertae sedis</taxon>
        <taxon>Mucoromycota</taxon>
        <taxon>Mucoromycotina</taxon>
        <taxon>Mucoromycetes</taxon>
        <taxon>Mucorales</taxon>
        <taxon>Phycomycetaceae</taxon>
        <taxon>Phycomyces</taxon>
    </lineage>
</organism>
<evidence type="ECO:0000313" key="3">
    <source>
        <dbReference type="Proteomes" id="UP001448207"/>
    </source>
</evidence>
<accession>A0ABR3B173</accession>
<evidence type="ECO:0000313" key="2">
    <source>
        <dbReference type="EMBL" id="KAL0086345.1"/>
    </source>
</evidence>
<comment type="caution">
    <text evidence="2">The sequence shown here is derived from an EMBL/GenBank/DDBJ whole genome shotgun (WGS) entry which is preliminary data.</text>
</comment>
<name>A0ABR3B173_PHYBL</name>
<reference evidence="2 3" key="1">
    <citation type="submission" date="2024-04" db="EMBL/GenBank/DDBJ databases">
        <title>Symmetric and asymmetric DNA N6-adenine methylation regulates different biological responses in Mucorales.</title>
        <authorList>
            <consortium name="Lawrence Berkeley National Laboratory"/>
            <person name="Lax C."/>
            <person name="Mondo S.J."/>
            <person name="Osorio-Concepcion M."/>
            <person name="Muszewska A."/>
            <person name="Corrochano-Luque M."/>
            <person name="Gutierrez G."/>
            <person name="Riley R."/>
            <person name="Lipzen A."/>
            <person name="Guo J."/>
            <person name="Hundley H."/>
            <person name="Amirebrahimi M."/>
            <person name="Ng V."/>
            <person name="Lorenzo-Gutierrez D."/>
            <person name="Binder U."/>
            <person name="Yang J."/>
            <person name="Song Y."/>
            <person name="Canovas D."/>
            <person name="Navarro E."/>
            <person name="Freitag M."/>
            <person name="Gabaldon T."/>
            <person name="Grigoriev I.V."/>
            <person name="Corrochano L.M."/>
            <person name="Nicolas F.E."/>
            <person name="Garre V."/>
        </authorList>
    </citation>
    <scope>NUCLEOTIDE SEQUENCE [LARGE SCALE GENOMIC DNA]</scope>
    <source>
        <strain evidence="2 3">L51</strain>
    </source>
</reference>
<keyword evidence="3" id="KW-1185">Reference proteome</keyword>